<evidence type="ECO:0000256" key="2">
    <source>
        <dbReference type="SAM" id="Phobius"/>
    </source>
</evidence>
<keyword evidence="4" id="KW-1185">Reference proteome</keyword>
<name>A0A1T2X2R3_9BACL</name>
<keyword evidence="2" id="KW-1133">Transmembrane helix</keyword>
<evidence type="ECO:0000313" key="3">
    <source>
        <dbReference type="EMBL" id="OPA74006.1"/>
    </source>
</evidence>
<feature type="transmembrane region" description="Helical" evidence="2">
    <location>
        <begin position="110"/>
        <end position="132"/>
    </location>
</feature>
<dbReference type="EMBL" id="MSZX01000012">
    <property type="protein sequence ID" value="OPA74006.1"/>
    <property type="molecule type" value="Genomic_DNA"/>
</dbReference>
<dbReference type="Proteomes" id="UP000190188">
    <property type="component" value="Unassembled WGS sequence"/>
</dbReference>
<evidence type="ECO:0000313" key="4">
    <source>
        <dbReference type="Proteomes" id="UP000190188"/>
    </source>
</evidence>
<dbReference type="OrthoDB" id="2614180at2"/>
<organism evidence="3 4">
    <name type="scientific">Paenibacillus selenitireducens</name>
    <dbReference type="NCBI Taxonomy" id="1324314"/>
    <lineage>
        <taxon>Bacteria</taxon>
        <taxon>Bacillati</taxon>
        <taxon>Bacillota</taxon>
        <taxon>Bacilli</taxon>
        <taxon>Bacillales</taxon>
        <taxon>Paenibacillaceae</taxon>
        <taxon>Paenibacillus</taxon>
    </lineage>
</organism>
<evidence type="ECO:0000256" key="1">
    <source>
        <dbReference type="SAM" id="Coils"/>
    </source>
</evidence>
<dbReference type="RefSeq" id="WP_078501925.1">
    <property type="nucleotide sequence ID" value="NZ_MSZX01000012.1"/>
</dbReference>
<reference evidence="3 4" key="1">
    <citation type="submission" date="2017-01" db="EMBL/GenBank/DDBJ databases">
        <title>Genome analysis of Paenibacillus selenitrireducens ES3-24.</title>
        <authorList>
            <person name="Xu D."/>
            <person name="Yao R."/>
            <person name="Zheng S."/>
        </authorList>
    </citation>
    <scope>NUCLEOTIDE SEQUENCE [LARGE SCALE GENOMIC DNA]</scope>
    <source>
        <strain evidence="3 4">ES3-24</strain>
    </source>
</reference>
<sequence>MNFRGKRNYSFIWILMVLFAISISGPVPQAHAGFWDWVTGVSELPSDFNELKSKYDQIEQNLNASKEHYETVMQQLNIENEQLRLKNEQLTERLLLLEEEDQQQKKHVRLIIQGTLTLIGLLLLCFAVTRVLRVMVWRRNR</sequence>
<keyword evidence="2" id="KW-0812">Transmembrane</keyword>
<gene>
    <name evidence="3" type="ORF">BVG16_24925</name>
</gene>
<accession>A0A1T2X2R3</accession>
<keyword evidence="2" id="KW-0472">Membrane</keyword>
<keyword evidence="1" id="KW-0175">Coiled coil</keyword>
<comment type="caution">
    <text evidence="3">The sequence shown here is derived from an EMBL/GenBank/DDBJ whole genome shotgun (WGS) entry which is preliminary data.</text>
</comment>
<protein>
    <submittedName>
        <fullName evidence="3">Uncharacterized protein</fullName>
    </submittedName>
</protein>
<dbReference type="AlphaFoldDB" id="A0A1T2X2R3"/>
<proteinExistence type="predicted"/>
<dbReference type="STRING" id="1324314.BVG16_24925"/>
<feature type="coiled-coil region" evidence="1">
    <location>
        <begin position="48"/>
        <end position="107"/>
    </location>
</feature>